<feature type="transmembrane region" description="Helical" evidence="5">
    <location>
        <begin position="165"/>
        <end position="184"/>
    </location>
</feature>
<evidence type="ECO:0000256" key="2">
    <source>
        <dbReference type="ARBA" id="ARBA00022692"/>
    </source>
</evidence>
<name>A0ABR8N371_9BACL</name>
<feature type="transmembrane region" description="Helical" evidence="5">
    <location>
        <begin position="224"/>
        <end position="242"/>
    </location>
</feature>
<keyword evidence="8" id="KW-1185">Reference proteome</keyword>
<dbReference type="PIRSF" id="PIRSF006648">
    <property type="entry name" value="DrrB"/>
    <property type="match status" value="1"/>
</dbReference>
<dbReference type="InterPro" id="IPR047817">
    <property type="entry name" value="ABC2_TM_bact-type"/>
</dbReference>
<comment type="similarity">
    <text evidence="5">Belongs to the ABC-2 integral membrane protein family.</text>
</comment>
<comment type="subcellular location">
    <subcellularLocation>
        <location evidence="5">Cell membrane</location>
        <topology evidence="5">Multi-pass membrane protein</topology>
    </subcellularLocation>
    <subcellularLocation>
        <location evidence="1">Membrane</location>
        <topology evidence="1">Multi-pass membrane protein</topology>
    </subcellularLocation>
</comment>
<keyword evidence="3 5" id="KW-1133">Transmembrane helix</keyword>
<feature type="transmembrane region" description="Helical" evidence="5">
    <location>
        <begin position="20"/>
        <end position="37"/>
    </location>
</feature>
<reference evidence="7 8" key="1">
    <citation type="submission" date="2020-09" db="EMBL/GenBank/DDBJ databases">
        <title>Paenibacillus sp. strain PR3 16S rRNA gene Genome sequencing and assembly.</title>
        <authorList>
            <person name="Kim J."/>
        </authorList>
    </citation>
    <scope>NUCLEOTIDE SEQUENCE [LARGE SCALE GENOMIC DNA]</scope>
    <source>
        <strain evidence="7 8">PR3</strain>
    </source>
</reference>
<evidence type="ECO:0000256" key="5">
    <source>
        <dbReference type="RuleBase" id="RU361157"/>
    </source>
</evidence>
<comment type="caution">
    <text evidence="7">The sequence shown here is derived from an EMBL/GenBank/DDBJ whole genome shotgun (WGS) entry which is preliminary data.</text>
</comment>
<sequence length="247" mass="27575">MQSMYMHTKMELRLLSRDIIGLFFVFIMPALCFYFFGKLFETQHAEDMQYFNQYIPGMIGIVLFTAGFFIVGLQAVIDREKGVYKRLIGTPVRSVLILQAMVIKGMLAVVVGSLEIILIGRLGLNAPIELNVAQFVLSMLLAASAFISVGFIVARFFHRFHSAMAIGFVTLYPMLFLSGATIPIDSLPSSLKTVSLFIPLRYAVHLLQNGWAGKLFTSSSTWDAVVLGAILVLGIILGRNFYKWDRA</sequence>
<protein>
    <recommendedName>
        <fullName evidence="5">Transport permease protein</fullName>
    </recommendedName>
</protein>
<keyword evidence="2 5" id="KW-0812">Transmembrane</keyword>
<feature type="domain" description="ABC transmembrane type-2" evidence="6">
    <location>
        <begin position="20"/>
        <end position="245"/>
    </location>
</feature>
<dbReference type="InterPro" id="IPR013525">
    <property type="entry name" value="ABC2_TM"/>
</dbReference>
<dbReference type="PANTHER" id="PTHR43027">
    <property type="entry name" value="DOXORUBICIN RESISTANCE ABC TRANSPORTER PERMEASE PROTEIN DRRC-RELATED"/>
    <property type="match status" value="1"/>
</dbReference>
<dbReference type="PRINTS" id="PR00164">
    <property type="entry name" value="ABC2TRNSPORT"/>
</dbReference>
<dbReference type="PANTHER" id="PTHR43027:SF2">
    <property type="entry name" value="TRANSPORT PERMEASE PROTEIN"/>
    <property type="match status" value="1"/>
</dbReference>
<proteinExistence type="inferred from homology"/>
<evidence type="ECO:0000256" key="1">
    <source>
        <dbReference type="ARBA" id="ARBA00004141"/>
    </source>
</evidence>
<dbReference type="Pfam" id="PF01061">
    <property type="entry name" value="ABC2_membrane"/>
    <property type="match status" value="1"/>
</dbReference>
<organism evidence="7 8">
    <name type="scientific">Paenibacillus terricola</name>
    <dbReference type="NCBI Taxonomy" id="2763503"/>
    <lineage>
        <taxon>Bacteria</taxon>
        <taxon>Bacillati</taxon>
        <taxon>Bacillota</taxon>
        <taxon>Bacilli</taxon>
        <taxon>Bacillales</taxon>
        <taxon>Paenibacillaceae</taxon>
        <taxon>Paenibacillus</taxon>
    </lineage>
</organism>
<dbReference type="PROSITE" id="PS51012">
    <property type="entry name" value="ABC_TM2"/>
    <property type="match status" value="1"/>
</dbReference>
<keyword evidence="4 5" id="KW-0472">Membrane</keyword>
<evidence type="ECO:0000313" key="7">
    <source>
        <dbReference type="EMBL" id="MBD3922622.1"/>
    </source>
</evidence>
<gene>
    <name evidence="7" type="ORF">H8B09_28100</name>
</gene>
<evidence type="ECO:0000256" key="4">
    <source>
        <dbReference type="ARBA" id="ARBA00023136"/>
    </source>
</evidence>
<feature type="transmembrane region" description="Helical" evidence="5">
    <location>
        <begin position="132"/>
        <end position="153"/>
    </location>
</feature>
<keyword evidence="5" id="KW-0813">Transport</keyword>
<dbReference type="EMBL" id="JACXZA010000010">
    <property type="protein sequence ID" value="MBD3922622.1"/>
    <property type="molecule type" value="Genomic_DNA"/>
</dbReference>
<evidence type="ECO:0000313" key="8">
    <source>
        <dbReference type="Proteomes" id="UP000609346"/>
    </source>
</evidence>
<feature type="transmembrane region" description="Helical" evidence="5">
    <location>
        <begin position="57"/>
        <end position="76"/>
    </location>
</feature>
<dbReference type="InterPro" id="IPR052902">
    <property type="entry name" value="ABC-2_transporter"/>
</dbReference>
<dbReference type="InterPro" id="IPR000412">
    <property type="entry name" value="ABC_2_transport"/>
</dbReference>
<evidence type="ECO:0000259" key="6">
    <source>
        <dbReference type="PROSITE" id="PS51012"/>
    </source>
</evidence>
<dbReference type="Proteomes" id="UP000609346">
    <property type="component" value="Unassembled WGS sequence"/>
</dbReference>
<evidence type="ECO:0000256" key="3">
    <source>
        <dbReference type="ARBA" id="ARBA00022989"/>
    </source>
</evidence>
<keyword evidence="5" id="KW-1003">Cell membrane</keyword>
<feature type="transmembrane region" description="Helical" evidence="5">
    <location>
        <begin position="96"/>
        <end position="120"/>
    </location>
</feature>
<accession>A0ABR8N371</accession>
<dbReference type="RefSeq" id="WP_191206924.1">
    <property type="nucleotide sequence ID" value="NZ_JACXZA010000010.1"/>
</dbReference>